<name>A0A2Z2HNX0_9EURY</name>
<dbReference type="EMBL" id="CP019893">
    <property type="protein sequence ID" value="ARS88660.1"/>
    <property type="molecule type" value="Genomic_DNA"/>
</dbReference>
<dbReference type="GO" id="GO:0016747">
    <property type="term" value="F:acyltransferase activity, transferring groups other than amino-acyl groups"/>
    <property type="evidence" value="ECO:0007669"/>
    <property type="project" value="InterPro"/>
</dbReference>
<dbReference type="KEGG" id="naj:B1756_02065"/>
<proteinExistence type="predicted"/>
<keyword evidence="5" id="KW-1185">Reference proteome</keyword>
<gene>
    <name evidence="4" type="ORF">B1756_02065</name>
</gene>
<dbReference type="GO" id="GO:0008299">
    <property type="term" value="P:isoprenoid biosynthetic process"/>
    <property type="evidence" value="ECO:0007669"/>
    <property type="project" value="UniProtKB-KW"/>
</dbReference>
<evidence type="ECO:0000259" key="3">
    <source>
        <dbReference type="Pfam" id="PF22691"/>
    </source>
</evidence>
<dbReference type="AlphaFoldDB" id="A0A2Z2HNX0"/>
<dbReference type="PANTHER" id="PTHR42870:SF6">
    <property type="entry name" value="ACETYL-COA C-ACYLTRANSFERASE"/>
    <property type="match status" value="1"/>
</dbReference>
<dbReference type="Gene3D" id="3.40.47.10">
    <property type="match status" value="1"/>
</dbReference>
<dbReference type="RefSeq" id="WP_086887043.1">
    <property type="nucleotide sequence ID" value="NZ_CP019893.1"/>
</dbReference>
<organism evidence="4 5">
    <name type="scientific">Natrarchaeobaculum aegyptiacum</name>
    <dbReference type="NCBI Taxonomy" id="745377"/>
    <lineage>
        <taxon>Archaea</taxon>
        <taxon>Methanobacteriati</taxon>
        <taxon>Methanobacteriota</taxon>
        <taxon>Stenosarchaea group</taxon>
        <taxon>Halobacteria</taxon>
        <taxon>Halobacteriales</taxon>
        <taxon>Natrialbaceae</taxon>
        <taxon>Natrarchaeobaculum</taxon>
    </lineage>
</organism>
<dbReference type="Pfam" id="PF22691">
    <property type="entry name" value="Thiolase_C_1"/>
    <property type="match status" value="1"/>
</dbReference>
<dbReference type="InterPro" id="IPR020616">
    <property type="entry name" value="Thiolase_N"/>
</dbReference>
<sequence length="388" mass="40200">MSDVRVAGTGLTPFGNTPDRTGRDLFAEATIAAFEDSGVPREDVDAVFYGNFMGELAEHQGHQGPLMAEAAGVRAPATRYESACASAGTAVRDAVLQLRNGEIDVALVGGAERMTNLGTAGATEALAIAADDLWEVRAGATFPGAYALMARAYFEEYGGDRTDLAHVAVKNHENALTNEKAQYQSEISVDDVLEAPLVSEPLGLYDSCPLSDGAAALVLTSQEYADEHDLDAPVAITGSGQGGDRMALHGRAHLARTPAAREAGAEAYVDAGIEPSDVDLAEVHDCFTIAEVLALEALDLEPIGEGISAARDGRTTANGETPVNLSGGLKAKGHPVGATGASQIAEVAKLLSRDHPNSEHVEDARIGLAHNAGGTVASATVHVLEVTR</sequence>
<keyword evidence="1" id="KW-0414">Isoprene biosynthesis</keyword>
<feature type="domain" description="Thiolase N-terminal" evidence="2">
    <location>
        <begin position="5"/>
        <end position="222"/>
    </location>
</feature>
<dbReference type="SUPFAM" id="SSF53901">
    <property type="entry name" value="Thiolase-like"/>
    <property type="match status" value="2"/>
</dbReference>
<dbReference type="PIRSF" id="PIRSF000429">
    <property type="entry name" value="Ac-CoA_Ac_transf"/>
    <property type="match status" value="1"/>
</dbReference>
<evidence type="ECO:0000313" key="5">
    <source>
        <dbReference type="Proteomes" id="UP000250088"/>
    </source>
</evidence>
<reference evidence="5" key="1">
    <citation type="submission" date="2017-02" db="EMBL/GenBank/DDBJ databases">
        <title>Natronthermophilus aegyptiacus gen. nov.,sp. nov., an aerobic, extremely halophilic alkalithermophilic archaeon isolated from the athalassohaline Wadi An Natrun, Egypt.</title>
        <authorList>
            <person name="Zhao B."/>
        </authorList>
    </citation>
    <scope>NUCLEOTIDE SEQUENCE [LARGE SCALE GENOMIC DNA]</scope>
    <source>
        <strain evidence="5">JW/NM-HA 15</strain>
    </source>
</reference>
<dbReference type="InterPro" id="IPR016039">
    <property type="entry name" value="Thiolase-like"/>
</dbReference>
<dbReference type="Pfam" id="PF00108">
    <property type="entry name" value="Thiolase_N"/>
    <property type="match status" value="1"/>
</dbReference>
<dbReference type="PANTHER" id="PTHR42870">
    <property type="entry name" value="ACETYL-COA C-ACETYLTRANSFERASE"/>
    <property type="match status" value="1"/>
</dbReference>
<feature type="domain" description="Thiolase C-terminal" evidence="3">
    <location>
        <begin position="240"/>
        <end position="385"/>
    </location>
</feature>
<evidence type="ECO:0000256" key="1">
    <source>
        <dbReference type="ARBA" id="ARBA00023229"/>
    </source>
</evidence>
<dbReference type="NCBIfam" id="NF004720">
    <property type="entry name" value="PRK06064.1"/>
    <property type="match status" value="1"/>
</dbReference>
<dbReference type="CDD" id="cd00829">
    <property type="entry name" value="SCP-x_thiolase"/>
    <property type="match status" value="1"/>
</dbReference>
<evidence type="ECO:0000313" key="4">
    <source>
        <dbReference type="EMBL" id="ARS88660.1"/>
    </source>
</evidence>
<accession>A0A2Z2HNX0</accession>
<dbReference type="InterPro" id="IPR002155">
    <property type="entry name" value="Thiolase"/>
</dbReference>
<dbReference type="OrthoDB" id="167534at2157"/>
<dbReference type="Proteomes" id="UP000250088">
    <property type="component" value="Chromosome"/>
</dbReference>
<dbReference type="InterPro" id="IPR055140">
    <property type="entry name" value="Thiolase_C_2"/>
</dbReference>
<evidence type="ECO:0000259" key="2">
    <source>
        <dbReference type="Pfam" id="PF00108"/>
    </source>
</evidence>
<protein>
    <submittedName>
        <fullName evidence="4">3-ketoacyl-CoA thiolase</fullName>
    </submittedName>
</protein>
<dbReference type="GeneID" id="32892826"/>